<dbReference type="SUPFAM" id="SSF56784">
    <property type="entry name" value="HAD-like"/>
    <property type="match status" value="1"/>
</dbReference>
<dbReference type="NCBIfam" id="TIGR01662">
    <property type="entry name" value="HAD-SF-IIIA"/>
    <property type="match status" value="1"/>
</dbReference>
<keyword evidence="1" id="KW-0378">Hydrolase</keyword>
<name>A0A0R2DIH1_9LACO</name>
<evidence type="ECO:0000313" key="2">
    <source>
        <dbReference type="Proteomes" id="UP000051378"/>
    </source>
</evidence>
<protein>
    <submittedName>
        <fullName evidence="1">Hydrolase, had superfamily</fullName>
    </submittedName>
</protein>
<dbReference type="EMBL" id="AYZL01000020">
    <property type="protein sequence ID" value="KRN03896.1"/>
    <property type="molecule type" value="Genomic_DNA"/>
</dbReference>
<accession>A0A0R2DIH1</accession>
<dbReference type="Gene3D" id="3.40.50.1000">
    <property type="entry name" value="HAD superfamily/HAD-like"/>
    <property type="match status" value="1"/>
</dbReference>
<dbReference type="AlphaFoldDB" id="A0A0R2DIH1"/>
<dbReference type="NCBIfam" id="TIGR01668">
    <property type="entry name" value="YqeG_hyp_ppase"/>
    <property type="match status" value="1"/>
</dbReference>
<keyword evidence="2" id="KW-1185">Reference proteome</keyword>
<organism evidence="1 2">
    <name type="scientific">Holzapfeliella floricola DSM 23037 = JCM 16512</name>
    <dbReference type="NCBI Taxonomy" id="1423744"/>
    <lineage>
        <taxon>Bacteria</taxon>
        <taxon>Bacillati</taxon>
        <taxon>Bacillota</taxon>
        <taxon>Bacilli</taxon>
        <taxon>Lactobacillales</taxon>
        <taxon>Lactobacillaceae</taxon>
        <taxon>Holzapfeliella</taxon>
    </lineage>
</organism>
<dbReference type="Pfam" id="PF13419">
    <property type="entry name" value="HAD_2"/>
    <property type="match status" value="1"/>
</dbReference>
<dbReference type="OrthoDB" id="9787572at2"/>
<dbReference type="InterPro" id="IPR036412">
    <property type="entry name" value="HAD-like_sf"/>
</dbReference>
<dbReference type="GO" id="GO:0008962">
    <property type="term" value="F:phosphatidylglycerophosphatase activity"/>
    <property type="evidence" value="ECO:0007669"/>
    <property type="project" value="InterPro"/>
</dbReference>
<proteinExistence type="predicted"/>
<dbReference type="PANTHER" id="PTHR19288:SF25">
    <property type="entry name" value="PHOSPHATIDYLGLYCEROPHOSPHATASE GEP4, MITOCHONDRIAL"/>
    <property type="match status" value="1"/>
</dbReference>
<dbReference type="STRING" id="1423744.FC86_GL001008"/>
<dbReference type="GO" id="GO:0005737">
    <property type="term" value="C:cytoplasm"/>
    <property type="evidence" value="ECO:0007669"/>
    <property type="project" value="TreeGrafter"/>
</dbReference>
<dbReference type="PANTHER" id="PTHR19288">
    <property type="entry name" value="4-NITROPHENYLPHOSPHATASE-RELATED"/>
    <property type="match status" value="1"/>
</dbReference>
<dbReference type="NCBIfam" id="TIGR01549">
    <property type="entry name" value="HAD-SF-IA-v1"/>
    <property type="match status" value="1"/>
</dbReference>
<dbReference type="InterPro" id="IPR010021">
    <property type="entry name" value="PGPP1/Gep4"/>
</dbReference>
<dbReference type="InterPro" id="IPR041492">
    <property type="entry name" value="HAD_2"/>
</dbReference>
<comment type="caution">
    <text evidence="1">The sequence shown here is derived from an EMBL/GenBank/DDBJ whole genome shotgun (WGS) entry which is preliminary data.</text>
</comment>
<dbReference type="RefSeq" id="WP_056975206.1">
    <property type="nucleotide sequence ID" value="NZ_AYZL01000020.1"/>
</dbReference>
<dbReference type="Proteomes" id="UP000051378">
    <property type="component" value="Unassembled WGS sequence"/>
</dbReference>
<dbReference type="PATRIC" id="fig|1423744.4.peg.1035"/>
<sequence length="175" mass="19977">MSIFRPKYTIDTVYNLNPITLKKMDIKTVFSDLDNTLVAWNQKQTLEKISQLRDRLSKHGISLVVISNNKHERVNKVLEPLGIEFIASAKKPFKRNLVKAMAQYGVNPVESIMIGDQILTDILAGNSAGMQTVLVKPLIKSDGWHTWLNRLVEKFILGCLNSKEKITYQEDLHEQ</sequence>
<reference evidence="1 2" key="1">
    <citation type="journal article" date="2015" name="Genome Announc.">
        <title>Expanding the biotechnology potential of lactobacilli through comparative genomics of 213 strains and associated genera.</title>
        <authorList>
            <person name="Sun Z."/>
            <person name="Harris H.M."/>
            <person name="McCann A."/>
            <person name="Guo C."/>
            <person name="Argimon S."/>
            <person name="Zhang W."/>
            <person name="Yang X."/>
            <person name="Jeffery I.B."/>
            <person name="Cooney J.C."/>
            <person name="Kagawa T.F."/>
            <person name="Liu W."/>
            <person name="Song Y."/>
            <person name="Salvetti E."/>
            <person name="Wrobel A."/>
            <person name="Rasinkangas P."/>
            <person name="Parkhill J."/>
            <person name="Rea M.C."/>
            <person name="O'Sullivan O."/>
            <person name="Ritari J."/>
            <person name="Douillard F.P."/>
            <person name="Paul Ross R."/>
            <person name="Yang R."/>
            <person name="Briner A.E."/>
            <person name="Felis G.E."/>
            <person name="de Vos W.M."/>
            <person name="Barrangou R."/>
            <person name="Klaenhammer T.R."/>
            <person name="Caufield P.W."/>
            <person name="Cui Y."/>
            <person name="Zhang H."/>
            <person name="O'Toole P.W."/>
        </authorList>
    </citation>
    <scope>NUCLEOTIDE SEQUENCE [LARGE SCALE GENOMIC DNA]</scope>
    <source>
        <strain evidence="1 2">DSM 23037</strain>
    </source>
</reference>
<gene>
    <name evidence="1" type="ORF">FC86_GL001008</name>
</gene>
<dbReference type="InterPro" id="IPR006549">
    <property type="entry name" value="HAD-SF_hydro_IIIA"/>
</dbReference>
<dbReference type="InterPro" id="IPR023214">
    <property type="entry name" value="HAD_sf"/>
</dbReference>
<evidence type="ECO:0000313" key="1">
    <source>
        <dbReference type="EMBL" id="KRN03896.1"/>
    </source>
</evidence>
<dbReference type="InterPro" id="IPR006439">
    <property type="entry name" value="HAD-SF_hydro_IA"/>
</dbReference>
<dbReference type="CDD" id="cd16416">
    <property type="entry name" value="HAD_BsYqeG-like"/>
    <property type="match status" value="1"/>
</dbReference>